<dbReference type="EMBL" id="JAGKQM010000010">
    <property type="protein sequence ID" value="KAH0907587.1"/>
    <property type="molecule type" value="Genomic_DNA"/>
</dbReference>
<keyword evidence="1" id="KW-0472">Membrane</keyword>
<evidence type="ECO:0000313" key="2">
    <source>
        <dbReference type="EMBL" id="KAH0907587.1"/>
    </source>
</evidence>
<keyword evidence="3" id="KW-1185">Reference proteome</keyword>
<reference evidence="2 3" key="1">
    <citation type="submission" date="2021-05" db="EMBL/GenBank/DDBJ databases">
        <title>Genome Assembly of Synthetic Allotetraploid Brassica napus Reveals Homoeologous Exchanges between Subgenomes.</title>
        <authorList>
            <person name="Davis J.T."/>
        </authorList>
    </citation>
    <scope>NUCLEOTIDE SEQUENCE [LARGE SCALE GENOMIC DNA]</scope>
    <source>
        <strain evidence="3">cv. Da-Ae</strain>
        <tissue evidence="2">Seedling</tissue>
    </source>
</reference>
<keyword evidence="1" id="KW-0812">Transmembrane</keyword>
<feature type="transmembrane region" description="Helical" evidence="1">
    <location>
        <begin position="44"/>
        <end position="63"/>
    </location>
</feature>
<feature type="transmembrane region" description="Helical" evidence="1">
    <location>
        <begin position="155"/>
        <end position="176"/>
    </location>
</feature>
<organism evidence="2 3">
    <name type="scientific">Brassica napus</name>
    <name type="common">Rape</name>
    <dbReference type="NCBI Taxonomy" id="3708"/>
    <lineage>
        <taxon>Eukaryota</taxon>
        <taxon>Viridiplantae</taxon>
        <taxon>Streptophyta</taxon>
        <taxon>Embryophyta</taxon>
        <taxon>Tracheophyta</taxon>
        <taxon>Spermatophyta</taxon>
        <taxon>Magnoliopsida</taxon>
        <taxon>eudicotyledons</taxon>
        <taxon>Gunneridae</taxon>
        <taxon>Pentapetalae</taxon>
        <taxon>rosids</taxon>
        <taxon>malvids</taxon>
        <taxon>Brassicales</taxon>
        <taxon>Brassicaceae</taxon>
        <taxon>Brassiceae</taxon>
        <taxon>Brassica</taxon>
    </lineage>
</organism>
<proteinExistence type="predicted"/>
<feature type="transmembrane region" description="Helical" evidence="1">
    <location>
        <begin position="18"/>
        <end position="38"/>
    </location>
</feature>
<feature type="transmembrane region" description="Helical" evidence="1">
    <location>
        <begin position="130"/>
        <end position="149"/>
    </location>
</feature>
<sequence length="179" mass="20216">MTEAWEKLEKESLMGYRVFTRGIWYALTIFSILGLLFLSGGRVVLFSPVTIFFAVMLLKCLFFDDGYPDPTTTPVLKNIRFVTSLIILPIMFYVPFNYPTVDVFVSTFSFLAGGVSIYHLTSTIDIGHGLLILFLCFINGLLAIDFAGQSFHPGAGVYTIGFFQYIVYVYNFEFLAKIV</sequence>
<gene>
    <name evidence="2" type="ORF">HID58_039414</name>
</gene>
<feature type="transmembrane region" description="Helical" evidence="1">
    <location>
        <begin position="75"/>
        <end position="94"/>
    </location>
</feature>
<protein>
    <submittedName>
        <fullName evidence="2">Uncharacterized protein</fullName>
    </submittedName>
</protein>
<keyword evidence="1" id="KW-1133">Transmembrane helix</keyword>
<feature type="transmembrane region" description="Helical" evidence="1">
    <location>
        <begin position="100"/>
        <end position="118"/>
    </location>
</feature>
<comment type="caution">
    <text evidence="2">The sequence shown here is derived from an EMBL/GenBank/DDBJ whole genome shotgun (WGS) entry which is preliminary data.</text>
</comment>
<evidence type="ECO:0000313" key="3">
    <source>
        <dbReference type="Proteomes" id="UP000824890"/>
    </source>
</evidence>
<accession>A0ABQ8BRZ9</accession>
<evidence type="ECO:0000256" key="1">
    <source>
        <dbReference type="SAM" id="Phobius"/>
    </source>
</evidence>
<dbReference type="Proteomes" id="UP000824890">
    <property type="component" value="Unassembled WGS sequence"/>
</dbReference>
<name>A0ABQ8BRZ9_BRANA</name>